<keyword evidence="3" id="KW-1185">Reference proteome</keyword>
<name>A0A8J3N8E8_9CHLR</name>
<comment type="caution">
    <text evidence="2">The sequence shown here is derived from an EMBL/GenBank/DDBJ whole genome shotgun (WGS) entry which is preliminary data.</text>
</comment>
<proteinExistence type="predicted"/>
<dbReference type="RefSeq" id="WP_220210261.1">
    <property type="nucleotide sequence ID" value="NZ_BNJK01000002.1"/>
</dbReference>
<organism evidence="2 3">
    <name type="scientific">Reticulibacter mediterranei</name>
    <dbReference type="NCBI Taxonomy" id="2778369"/>
    <lineage>
        <taxon>Bacteria</taxon>
        <taxon>Bacillati</taxon>
        <taxon>Chloroflexota</taxon>
        <taxon>Ktedonobacteria</taxon>
        <taxon>Ktedonobacterales</taxon>
        <taxon>Reticulibacteraceae</taxon>
        <taxon>Reticulibacter</taxon>
    </lineage>
</organism>
<dbReference type="EMBL" id="BNJK01000002">
    <property type="protein sequence ID" value="GHO99623.1"/>
    <property type="molecule type" value="Genomic_DNA"/>
</dbReference>
<dbReference type="AlphaFoldDB" id="A0A8J3N8E8"/>
<sequence length="414" mass="47771">MTKDSERMPPCPKIVQGQQCLTSEQEEYARQFTQERITRMLTPTAIDEQEAEMHLREAYRVAGFHPPDTIRWFDSPIPFVLACVMDNNEWKYIVGNMHQNVRSSVMNDLLGSVNKNVWASVYKSMENSMMTGLGQILWQIADIAWDSMDAHIGNLRTFAQGGKKASLSFTPLLFSGNTAPFRDLIQQIRQSSNRGKSIWANIDPREREGVGEYVHDLTQASVCAYYDACWHAFYRFFHEVFQENALIHWASFNEMVSGFRLGSKEAWLVRKPILLERDEQSRLHHASGRCVAYRDGWGFFAWHGVHVPEKLIVHPEAITKEDWMHASDAVRLVIQERLSDDRFVEMLGGKWIDKGVQGKLIAVCIDEDDPECVVHYVQVQDASTQQRHFLRVPFWINRADEAVAWASDPDNRDY</sequence>
<dbReference type="Proteomes" id="UP000597444">
    <property type="component" value="Unassembled WGS sequence"/>
</dbReference>
<accession>A0A8J3N8E8</accession>
<evidence type="ECO:0000313" key="2">
    <source>
        <dbReference type="EMBL" id="GHO99623.1"/>
    </source>
</evidence>
<feature type="domain" description="DUF6745" evidence="1">
    <location>
        <begin position="226"/>
        <end position="414"/>
    </location>
</feature>
<dbReference type="Pfam" id="PF20530">
    <property type="entry name" value="DUF6745"/>
    <property type="match status" value="1"/>
</dbReference>
<evidence type="ECO:0000313" key="3">
    <source>
        <dbReference type="Proteomes" id="UP000597444"/>
    </source>
</evidence>
<evidence type="ECO:0000259" key="1">
    <source>
        <dbReference type="Pfam" id="PF20530"/>
    </source>
</evidence>
<gene>
    <name evidence="2" type="ORF">KSF_096710</name>
</gene>
<protein>
    <recommendedName>
        <fullName evidence="1">DUF6745 domain-containing protein</fullName>
    </recommendedName>
</protein>
<reference evidence="2" key="1">
    <citation type="submission" date="2020-10" db="EMBL/GenBank/DDBJ databases">
        <title>Taxonomic study of unclassified bacteria belonging to the class Ktedonobacteria.</title>
        <authorList>
            <person name="Yabe S."/>
            <person name="Wang C.M."/>
            <person name="Zheng Y."/>
            <person name="Sakai Y."/>
            <person name="Cavaletti L."/>
            <person name="Monciardini P."/>
            <person name="Donadio S."/>
        </authorList>
    </citation>
    <scope>NUCLEOTIDE SEQUENCE</scope>
    <source>
        <strain evidence="2">ID150040</strain>
    </source>
</reference>
<dbReference type="InterPro" id="IPR046633">
    <property type="entry name" value="DUF6745"/>
</dbReference>